<organism evidence="2 3">
    <name type="scientific">Pseudopedobacter saltans</name>
    <dbReference type="NCBI Taxonomy" id="151895"/>
    <lineage>
        <taxon>Bacteria</taxon>
        <taxon>Pseudomonadati</taxon>
        <taxon>Bacteroidota</taxon>
        <taxon>Sphingobacteriia</taxon>
        <taxon>Sphingobacteriales</taxon>
        <taxon>Sphingobacteriaceae</taxon>
        <taxon>Pseudopedobacter</taxon>
    </lineage>
</organism>
<dbReference type="InterPro" id="IPR007863">
    <property type="entry name" value="Peptidase_M16_C"/>
</dbReference>
<name>A0A2W5F6I8_9SPHI</name>
<feature type="non-terminal residue" evidence="2">
    <location>
        <position position="218"/>
    </location>
</feature>
<comment type="caution">
    <text evidence="2">The sequence shown here is derived from an EMBL/GenBank/DDBJ whole genome shotgun (WGS) entry which is preliminary data.</text>
</comment>
<reference evidence="2 3" key="1">
    <citation type="submission" date="2017-11" db="EMBL/GenBank/DDBJ databases">
        <title>Infants hospitalized years apart are colonized by the same room-sourced microbial strains.</title>
        <authorList>
            <person name="Brooks B."/>
            <person name="Olm M.R."/>
            <person name="Firek B.A."/>
            <person name="Baker R."/>
            <person name="Thomas B.C."/>
            <person name="Morowitz M.J."/>
            <person name="Banfield J.F."/>
        </authorList>
    </citation>
    <scope>NUCLEOTIDE SEQUENCE [LARGE SCALE GENOMIC DNA]</scope>
    <source>
        <strain evidence="2">S2_009_000_R2_76</strain>
    </source>
</reference>
<evidence type="ECO:0000259" key="1">
    <source>
        <dbReference type="Pfam" id="PF05193"/>
    </source>
</evidence>
<dbReference type="EMBL" id="QFOI01000069">
    <property type="protein sequence ID" value="PZP50403.1"/>
    <property type="molecule type" value="Genomic_DNA"/>
</dbReference>
<dbReference type="GO" id="GO:0046872">
    <property type="term" value="F:metal ion binding"/>
    <property type="evidence" value="ECO:0007669"/>
    <property type="project" value="InterPro"/>
</dbReference>
<dbReference type="Pfam" id="PF05193">
    <property type="entry name" value="Peptidase_M16_C"/>
    <property type="match status" value="1"/>
</dbReference>
<dbReference type="AlphaFoldDB" id="A0A2W5F6I8"/>
<evidence type="ECO:0000313" key="2">
    <source>
        <dbReference type="EMBL" id="PZP50403.1"/>
    </source>
</evidence>
<evidence type="ECO:0000313" key="3">
    <source>
        <dbReference type="Proteomes" id="UP000249645"/>
    </source>
</evidence>
<sequence length="218" mass="24588">MSESEINSLTAKQLVDILHSLPSYKHKILYYGPQPMAQLTAKLNGLHSIPSTWATTPTPIKFDKIEQTENRVFFTNYDMVQSEIYWYRKLENFDTSKFAKVNLFNSYFGGGMGSVVFQTIREAKALAYSTSAFVTSPDKKDGSFGFVGYVGSQADKHDDAIHAMNELINTMPLNPNAYSNAVGTLKKDIETDRITKTSILFTYLGLEKQGINYDFRKS</sequence>
<proteinExistence type="predicted"/>
<dbReference type="InterPro" id="IPR011249">
    <property type="entry name" value="Metalloenz_LuxS/M16"/>
</dbReference>
<dbReference type="Gene3D" id="3.30.830.10">
    <property type="entry name" value="Metalloenzyme, LuxS/M16 peptidase-like"/>
    <property type="match status" value="1"/>
</dbReference>
<accession>A0A2W5F6I8</accession>
<dbReference type="Proteomes" id="UP000249645">
    <property type="component" value="Unassembled WGS sequence"/>
</dbReference>
<feature type="domain" description="Peptidase M16 C-terminal" evidence="1">
    <location>
        <begin position="46"/>
        <end position="169"/>
    </location>
</feature>
<gene>
    <name evidence="2" type="ORF">DI598_05680</name>
</gene>
<protein>
    <submittedName>
        <fullName evidence="2">Peptidase M16</fullName>
    </submittedName>
</protein>
<dbReference type="SUPFAM" id="SSF63411">
    <property type="entry name" value="LuxS/MPP-like metallohydrolase"/>
    <property type="match status" value="1"/>
</dbReference>